<evidence type="ECO:0000313" key="1">
    <source>
        <dbReference type="EMBL" id="EGV30093.1"/>
    </source>
</evidence>
<accession>G2E3I0</accession>
<reference evidence="1 2" key="1">
    <citation type="submission" date="2011-06" db="EMBL/GenBank/DDBJ databases">
        <title>The draft genome of Thiorhodococcus drewsii AZ1.</title>
        <authorList>
            <consortium name="US DOE Joint Genome Institute (JGI-PGF)"/>
            <person name="Lucas S."/>
            <person name="Han J."/>
            <person name="Lapidus A."/>
            <person name="Cheng J.-F."/>
            <person name="Goodwin L."/>
            <person name="Pitluck S."/>
            <person name="Peters L."/>
            <person name="Land M.L."/>
            <person name="Hauser L."/>
            <person name="Vogl K."/>
            <person name="Liu Z."/>
            <person name="Imhoff J."/>
            <person name="Thiel V."/>
            <person name="Frigaard N.-U."/>
            <person name="Bryant D.A."/>
            <person name="Woyke T.J."/>
        </authorList>
    </citation>
    <scope>NUCLEOTIDE SEQUENCE [LARGE SCALE GENOMIC DNA]</scope>
    <source>
        <strain evidence="1 2">AZ1</strain>
    </source>
</reference>
<sequence length="122" mass="13055">MSHSIHHVPGRLRVRSAAFRCQPAEARAAQMFLLGLEGVRQVRLNTHAGSITVHYSPEQLTHLELLAAMKGLGCPTPDLERDVTNRSAVAGKAGAMFGKALVGAVINKAVERSAFKLVGAFL</sequence>
<dbReference type="SUPFAM" id="SSF55008">
    <property type="entry name" value="HMA, heavy metal-associated domain"/>
    <property type="match status" value="1"/>
</dbReference>
<organism evidence="1 2">
    <name type="scientific">Thiorhodococcus drewsii AZ1</name>
    <dbReference type="NCBI Taxonomy" id="765913"/>
    <lineage>
        <taxon>Bacteria</taxon>
        <taxon>Pseudomonadati</taxon>
        <taxon>Pseudomonadota</taxon>
        <taxon>Gammaproteobacteria</taxon>
        <taxon>Chromatiales</taxon>
        <taxon>Chromatiaceae</taxon>
        <taxon>Thiorhodococcus</taxon>
    </lineage>
</organism>
<evidence type="ECO:0000313" key="2">
    <source>
        <dbReference type="Proteomes" id="UP000004200"/>
    </source>
</evidence>
<keyword evidence="2" id="KW-1185">Reference proteome</keyword>
<dbReference type="EMBL" id="AFWT01000020">
    <property type="protein sequence ID" value="EGV30093.1"/>
    <property type="molecule type" value="Genomic_DNA"/>
</dbReference>
<dbReference type="Pfam" id="PF19991">
    <property type="entry name" value="HMA_2"/>
    <property type="match status" value="1"/>
</dbReference>
<dbReference type="eggNOG" id="COG2608">
    <property type="taxonomic scope" value="Bacteria"/>
</dbReference>
<dbReference type="GO" id="GO:0046872">
    <property type="term" value="F:metal ion binding"/>
    <property type="evidence" value="ECO:0007669"/>
    <property type="project" value="InterPro"/>
</dbReference>
<evidence type="ECO:0008006" key="3">
    <source>
        <dbReference type="Google" id="ProtNLM"/>
    </source>
</evidence>
<proteinExistence type="predicted"/>
<dbReference type="AlphaFoldDB" id="G2E3I0"/>
<dbReference type="InterPro" id="IPR036163">
    <property type="entry name" value="HMA_dom_sf"/>
</dbReference>
<dbReference type="Gene3D" id="3.30.70.100">
    <property type="match status" value="1"/>
</dbReference>
<dbReference type="OrthoDB" id="9794780at2"/>
<protein>
    <recommendedName>
        <fullName evidence="3">Heavy metal translocating P-type ATPase</fullName>
    </recommendedName>
</protein>
<dbReference type="STRING" id="765913.ThidrDRAFT_2843"/>
<comment type="caution">
    <text evidence="1">The sequence shown here is derived from an EMBL/GenBank/DDBJ whole genome shotgun (WGS) entry which is preliminary data.</text>
</comment>
<name>G2E3I0_9GAMM</name>
<gene>
    <name evidence="1" type="ORF">ThidrDRAFT_2843</name>
</gene>
<dbReference type="Proteomes" id="UP000004200">
    <property type="component" value="Unassembled WGS sequence"/>
</dbReference>
<dbReference type="RefSeq" id="WP_007041556.1">
    <property type="nucleotide sequence ID" value="NZ_AFWT01000020.1"/>
</dbReference>